<reference evidence="1 2" key="1">
    <citation type="journal article" date="2007" name="PLoS Biol.">
        <title>Evolution of symbiotic bacteria in the distal human intestine.</title>
        <authorList>
            <person name="Xu J."/>
            <person name="Mahowald M.A."/>
            <person name="Ley R.E."/>
            <person name="Lozupone C.A."/>
            <person name="Hamady M."/>
            <person name="Martens E.C."/>
            <person name="Henrissat B."/>
            <person name="Coutinho P.M."/>
            <person name="Minx P."/>
            <person name="Latreille P."/>
            <person name="Cordum H."/>
            <person name="Van Brunt A."/>
            <person name="Kim K."/>
            <person name="Fulton R.S."/>
            <person name="Fulton L.A."/>
            <person name="Clifton S.W."/>
            <person name="Wilson R.K."/>
            <person name="Knight R.D."/>
            <person name="Gordon J.I."/>
        </authorList>
    </citation>
    <scope>NUCLEOTIDE SEQUENCE [LARGE SCALE GENOMIC DNA]</scope>
    <source>
        <strain evidence="2">ATCC 8482 / DSM 1447 / JCM 5826 / CCUG 4940 / NBRC 14291 / NCTC 11154</strain>
    </source>
</reference>
<dbReference type="Proteomes" id="UP000002861">
    <property type="component" value="Chromosome"/>
</dbReference>
<evidence type="ECO:0000313" key="1">
    <source>
        <dbReference type="EMBL" id="ABR38612.1"/>
    </source>
</evidence>
<accession>A6KYU8</accession>
<evidence type="ECO:0000313" key="2">
    <source>
        <dbReference type="Proteomes" id="UP000002861"/>
    </source>
</evidence>
<dbReference type="eggNOG" id="ENOG5032AKE">
    <property type="taxonomic scope" value="Bacteria"/>
</dbReference>
<protein>
    <submittedName>
        <fullName evidence="1">Uncharacterized protein</fullName>
    </submittedName>
</protein>
<gene>
    <name evidence="1" type="ordered locus">BVU_0917</name>
</gene>
<dbReference type="HOGENOM" id="CLU_1615749_0_0_10"/>
<dbReference type="EMBL" id="CP000139">
    <property type="protein sequence ID" value="ABR38612.1"/>
    <property type="molecule type" value="Genomic_DNA"/>
</dbReference>
<dbReference type="STRING" id="435590.BVU_0917"/>
<name>A6KYU8_PHOV8</name>
<proteinExistence type="predicted"/>
<dbReference type="KEGG" id="bvu:BVU_0917"/>
<organism evidence="1 2">
    <name type="scientific">Phocaeicola vulgatus (strain ATCC 8482 / DSM 1447 / JCM 5826 / CCUG 4940 / NBRC 14291 / NCTC 11154)</name>
    <name type="common">Bacteroides vulgatus</name>
    <dbReference type="NCBI Taxonomy" id="435590"/>
    <lineage>
        <taxon>Bacteria</taxon>
        <taxon>Pseudomonadati</taxon>
        <taxon>Bacteroidota</taxon>
        <taxon>Bacteroidia</taxon>
        <taxon>Bacteroidales</taxon>
        <taxon>Bacteroidaceae</taxon>
        <taxon>Phocaeicola</taxon>
    </lineage>
</organism>
<dbReference type="AlphaFoldDB" id="A6KYU8"/>
<sequence>MPDRRTGCQVSAYPTPAFRCGKRFRKVVHPCERKAGQSCMHHLHCKSEEPAGKRHSFLSRERQGRRERMRNTYWFAVDYNGTGHLFTCPPERDTGMWTGEEALYIPKGQFGEMFPRITWQDAPVVVTLEVLPCVETRRLRLVKRCLHLLRRHTGRNQSKDMEDSQ</sequence>
<dbReference type="PaxDb" id="435590-BVU_0917"/>